<dbReference type="PROSITE" id="PS00329">
    <property type="entry name" value="HSP70_2"/>
    <property type="match status" value="1"/>
</dbReference>
<proteinExistence type="predicted"/>
<comment type="caution">
    <text evidence="3">The sequence shown here is derived from an EMBL/GenBank/DDBJ whole genome shotgun (WGS) entry which is preliminary data.</text>
</comment>
<dbReference type="FunFam" id="3.90.640.10:FF:000003">
    <property type="entry name" value="Molecular chaperone DnaK"/>
    <property type="match status" value="1"/>
</dbReference>
<sequence>MLSSSATPSPCTKSSSNYLGTSNSAVAVVEHGLAKVLPVNGKRTTPSIVAFKEDGRVLVGAEAKEQAATNPHNTFYSVKRLIGRRHEHCLLDGLAYSVQPGPDGRAVMECPVKGQTLAPEQVSAYLLRELVSHAKAYLREDVDGAVVTVPAYFDEDQRQATLRAASLAGLQKVQLLQEPVAAAMAYGLGKPFDADTILVFDLGGGTFDVSILDSFEGIVEVLATAGDAQLGGDDFDRAILGLLAQACMEQGGSDPRRSALAVQQLTNCAEQAKVALSSSSQTHIELPGSPGGAQLQVALTRAQFDGLTAHLRARLAPPLRQIARETFVRWVDEAAINGLSTPGPSAVAEPSAEAITSLSAPEAIQAGILMGQVQGLELMDGSYSWDLHQRATGFAGF</sequence>
<accession>A0AAW1QEF7</accession>
<evidence type="ECO:0000313" key="4">
    <source>
        <dbReference type="Proteomes" id="UP001489004"/>
    </source>
</evidence>
<keyword evidence="4" id="KW-1185">Reference proteome</keyword>
<dbReference type="GO" id="GO:0005524">
    <property type="term" value="F:ATP binding"/>
    <property type="evidence" value="ECO:0007669"/>
    <property type="project" value="UniProtKB-KW"/>
</dbReference>
<dbReference type="Gene3D" id="3.90.640.10">
    <property type="entry name" value="Actin, Chain A, domain 4"/>
    <property type="match status" value="1"/>
</dbReference>
<dbReference type="EMBL" id="JALJOR010000003">
    <property type="protein sequence ID" value="KAK9819811.1"/>
    <property type="molecule type" value="Genomic_DNA"/>
</dbReference>
<dbReference type="GO" id="GO:0140662">
    <property type="term" value="F:ATP-dependent protein folding chaperone"/>
    <property type="evidence" value="ECO:0007669"/>
    <property type="project" value="InterPro"/>
</dbReference>
<keyword evidence="1" id="KW-0547">Nucleotide-binding</keyword>
<organism evidence="3 4">
    <name type="scientific">[Myrmecia] bisecta</name>
    <dbReference type="NCBI Taxonomy" id="41462"/>
    <lineage>
        <taxon>Eukaryota</taxon>
        <taxon>Viridiplantae</taxon>
        <taxon>Chlorophyta</taxon>
        <taxon>core chlorophytes</taxon>
        <taxon>Trebouxiophyceae</taxon>
        <taxon>Trebouxiales</taxon>
        <taxon>Trebouxiaceae</taxon>
        <taxon>Myrmecia</taxon>
    </lineage>
</organism>
<dbReference type="SUPFAM" id="SSF53067">
    <property type="entry name" value="Actin-like ATPase domain"/>
    <property type="match status" value="2"/>
</dbReference>
<evidence type="ECO:0000256" key="1">
    <source>
        <dbReference type="ARBA" id="ARBA00022741"/>
    </source>
</evidence>
<reference evidence="3 4" key="1">
    <citation type="journal article" date="2024" name="Nat. Commun.">
        <title>Phylogenomics reveals the evolutionary origins of lichenization in chlorophyte algae.</title>
        <authorList>
            <person name="Puginier C."/>
            <person name="Libourel C."/>
            <person name="Otte J."/>
            <person name="Skaloud P."/>
            <person name="Haon M."/>
            <person name="Grisel S."/>
            <person name="Petersen M."/>
            <person name="Berrin J.G."/>
            <person name="Delaux P.M."/>
            <person name="Dal Grande F."/>
            <person name="Keller J."/>
        </authorList>
    </citation>
    <scope>NUCLEOTIDE SEQUENCE [LARGE SCALE GENOMIC DNA]</scope>
    <source>
        <strain evidence="3 4">SAG 2043</strain>
    </source>
</reference>
<dbReference type="AlphaFoldDB" id="A0AAW1QEF7"/>
<dbReference type="InterPro" id="IPR018181">
    <property type="entry name" value="Heat_shock_70_CS"/>
</dbReference>
<evidence type="ECO:0000256" key="2">
    <source>
        <dbReference type="ARBA" id="ARBA00022840"/>
    </source>
</evidence>
<dbReference type="PANTHER" id="PTHR19375">
    <property type="entry name" value="HEAT SHOCK PROTEIN 70KDA"/>
    <property type="match status" value="1"/>
</dbReference>
<protein>
    <submittedName>
        <fullName evidence="3">Uncharacterized protein</fullName>
    </submittedName>
</protein>
<dbReference type="Gene3D" id="3.30.420.40">
    <property type="match status" value="2"/>
</dbReference>
<dbReference type="Pfam" id="PF00012">
    <property type="entry name" value="HSP70"/>
    <property type="match status" value="1"/>
</dbReference>
<name>A0AAW1QEF7_9CHLO</name>
<evidence type="ECO:0000313" key="3">
    <source>
        <dbReference type="EMBL" id="KAK9819811.1"/>
    </source>
</evidence>
<dbReference type="PRINTS" id="PR00301">
    <property type="entry name" value="HEATSHOCK70"/>
</dbReference>
<dbReference type="Proteomes" id="UP001489004">
    <property type="component" value="Unassembled WGS sequence"/>
</dbReference>
<gene>
    <name evidence="3" type="ORF">WJX72_002686</name>
</gene>
<dbReference type="InterPro" id="IPR013126">
    <property type="entry name" value="Hsp_70_fam"/>
</dbReference>
<keyword evidence="2" id="KW-0067">ATP-binding</keyword>
<dbReference type="InterPro" id="IPR043129">
    <property type="entry name" value="ATPase_NBD"/>
</dbReference>